<comment type="similarity">
    <text evidence="1">Belongs to the RutC family.</text>
</comment>
<proteinExistence type="inferred from homology"/>
<accession>A0A921AVS5</accession>
<dbReference type="InterPro" id="IPR006175">
    <property type="entry name" value="YjgF/YER057c/UK114"/>
</dbReference>
<comment type="caution">
    <text evidence="2">The sequence shown here is derived from an EMBL/GenBank/DDBJ whole genome shotgun (WGS) entry which is preliminary data.</text>
</comment>
<dbReference type="PANTHER" id="PTHR11803:SF58">
    <property type="entry name" value="PROTEIN HMF1-RELATED"/>
    <property type="match status" value="1"/>
</dbReference>
<sequence length="127" mass="14041">MTKQIERFGLPAPGATPAAKAVKADGWLYVSGMVPKDKQGDIVYGSIKVQGRQALENLMETLHMAGYEPKDVVRITVYLDDARDFASFNAVYKEFFAVEEAPARVCILASKPTDIKVELDCIAWKSE</sequence>
<dbReference type="Pfam" id="PF01042">
    <property type="entry name" value="Ribonuc_L-PSP"/>
    <property type="match status" value="1"/>
</dbReference>
<dbReference type="InterPro" id="IPR035959">
    <property type="entry name" value="RutC-like_sf"/>
</dbReference>
<dbReference type="AlphaFoldDB" id="A0A921AVS5"/>
<dbReference type="Proteomes" id="UP000698963">
    <property type="component" value="Unassembled WGS sequence"/>
</dbReference>
<evidence type="ECO:0000313" key="3">
    <source>
        <dbReference type="Proteomes" id="UP000698963"/>
    </source>
</evidence>
<reference evidence="2" key="2">
    <citation type="submission" date="2021-09" db="EMBL/GenBank/DDBJ databases">
        <authorList>
            <person name="Gilroy R."/>
        </authorList>
    </citation>
    <scope>NUCLEOTIDE SEQUENCE</scope>
    <source>
        <strain evidence="2">ChiGjej2B2-19336</strain>
    </source>
</reference>
<dbReference type="EMBL" id="DYZA01000068">
    <property type="protein sequence ID" value="HJD96727.1"/>
    <property type="molecule type" value="Genomic_DNA"/>
</dbReference>
<evidence type="ECO:0000313" key="2">
    <source>
        <dbReference type="EMBL" id="HJD96727.1"/>
    </source>
</evidence>
<dbReference type="Gene3D" id="3.30.1330.40">
    <property type="entry name" value="RutC-like"/>
    <property type="match status" value="1"/>
</dbReference>
<dbReference type="GO" id="GO:0019239">
    <property type="term" value="F:deaminase activity"/>
    <property type="evidence" value="ECO:0007669"/>
    <property type="project" value="TreeGrafter"/>
</dbReference>
<evidence type="ECO:0000256" key="1">
    <source>
        <dbReference type="ARBA" id="ARBA00010552"/>
    </source>
</evidence>
<protein>
    <submittedName>
        <fullName evidence="2">RidA family protein</fullName>
    </submittedName>
</protein>
<reference evidence="2" key="1">
    <citation type="journal article" date="2021" name="PeerJ">
        <title>Extensive microbial diversity within the chicken gut microbiome revealed by metagenomics and culture.</title>
        <authorList>
            <person name="Gilroy R."/>
            <person name="Ravi A."/>
            <person name="Getino M."/>
            <person name="Pursley I."/>
            <person name="Horton D.L."/>
            <person name="Alikhan N.F."/>
            <person name="Baker D."/>
            <person name="Gharbi K."/>
            <person name="Hall N."/>
            <person name="Watson M."/>
            <person name="Adriaenssens E.M."/>
            <person name="Foster-Nyarko E."/>
            <person name="Jarju S."/>
            <person name="Secka A."/>
            <person name="Antonio M."/>
            <person name="Oren A."/>
            <person name="Chaudhuri R.R."/>
            <person name="La Ragione R."/>
            <person name="Hildebrand F."/>
            <person name="Pallen M.J."/>
        </authorList>
    </citation>
    <scope>NUCLEOTIDE SEQUENCE</scope>
    <source>
        <strain evidence="2">ChiGjej2B2-19336</strain>
    </source>
</reference>
<dbReference type="GO" id="GO:0005829">
    <property type="term" value="C:cytosol"/>
    <property type="evidence" value="ECO:0007669"/>
    <property type="project" value="TreeGrafter"/>
</dbReference>
<dbReference type="PANTHER" id="PTHR11803">
    <property type="entry name" value="2-IMINOBUTANOATE/2-IMINOPROPANOATE DEAMINASE RIDA"/>
    <property type="match status" value="1"/>
</dbReference>
<dbReference type="RefSeq" id="WP_304121244.1">
    <property type="nucleotide sequence ID" value="NZ_DYZA01000068.1"/>
</dbReference>
<name>A0A921AVS5_9BACT</name>
<gene>
    <name evidence="2" type="ORF">K8W16_03660</name>
</gene>
<organism evidence="2 3">
    <name type="scientific">Mailhella massiliensis</name>
    <dbReference type="NCBI Taxonomy" id="1903261"/>
    <lineage>
        <taxon>Bacteria</taxon>
        <taxon>Pseudomonadati</taxon>
        <taxon>Thermodesulfobacteriota</taxon>
        <taxon>Desulfovibrionia</taxon>
        <taxon>Desulfovibrionales</taxon>
        <taxon>Desulfovibrionaceae</taxon>
        <taxon>Mailhella</taxon>
    </lineage>
</organism>
<dbReference type="SUPFAM" id="SSF55298">
    <property type="entry name" value="YjgF-like"/>
    <property type="match status" value="1"/>
</dbReference>
<dbReference type="CDD" id="cd00448">
    <property type="entry name" value="YjgF_YER057c_UK114_family"/>
    <property type="match status" value="1"/>
</dbReference>